<dbReference type="Pfam" id="PF26053">
    <property type="entry name" value="DUF8016"/>
    <property type="match status" value="1"/>
</dbReference>
<dbReference type="Gene3D" id="3.90.1300.10">
    <property type="entry name" value="Amidase signature (AS) domain"/>
    <property type="match status" value="1"/>
</dbReference>
<dbReference type="InterPro" id="IPR058329">
    <property type="entry name" value="Arp1_N"/>
</dbReference>
<protein>
    <submittedName>
        <fullName evidence="4">Scytalone dehydratase-like protein Arp1</fullName>
    </submittedName>
</protein>
<dbReference type="Proteomes" id="UP000517252">
    <property type="component" value="Unassembled WGS sequence"/>
</dbReference>
<evidence type="ECO:0000313" key="5">
    <source>
        <dbReference type="Proteomes" id="UP000517252"/>
    </source>
</evidence>
<sequence>MNTGSTGKCHRSTVALVNLIRSHFFQQQALAVQIASYQSVRPPPKQPSSQSSALKRPPSTMLRCLPWPRQLRLASSCSDDEASARKMPQSAPSAVQIESNMGPEGYIFAVSKTRYIAPSSKQVVVQDSALPKSSAVELKLATVFDIPPDGPASITDEWIRKCLDEYRHDDVFSEEFLACVVFNASRKPSVSSEAIDLLKEHGMKEYVVTSSTDYLPGPHVIVDQQLREVWKLVDDSNGTCMVTLKPQRDPLSAPEPFLIGSRNGQALSFAIPSRIKSYAHPSPLAGVRVLVKDNIDLNGIKSSVGNYAFYKTFPPKAKSAHCVQKLVDNGAVIVGKTKLTSFGNWEEPMEYTDYQAPWNPRADGYQSPGGSSSGSASAIVAYDCLDITLGTDTWGSVTRPAHWCGCFGLRPSIGAISTEGIEPYVQSWDVPGILARDLSKCRNFAAEWLTFDQFEKTPKQFSSIIWPTDFWKVIDPEQASKARLFAQSAAAKLNVKLVDMSFEECWNASPPTEDASSLPNFINPATEVLAYDVYHNSENFRLRHKDLFGRAPYTTLQNERIWSAGKNITREKRDEGFERINTYSKWFQQTVRTKDNTDAIVMLPIETAGPRYRDEFPEFQRPPQRGVNALAIGPVTKSPVLAIPIAEIPYHSRVSGREEKLPFAVALMGTPGSDLQLIDTAIQILSHLNLPTVVQTGRSMYNKPDQ</sequence>
<dbReference type="AlphaFoldDB" id="A0A6V8R3Z3"/>
<comment type="caution">
    <text evidence="4">The sequence shown here is derived from an EMBL/GenBank/DDBJ whole genome shotgun (WGS) entry which is preliminary data.</text>
</comment>
<feature type="domain" description="Scytalone dehydratase-like protein Arp1 N-terminal" evidence="3">
    <location>
        <begin position="153"/>
        <end position="213"/>
    </location>
</feature>
<dbReference type="InterPro" id="IPR023631">
    <property type="entry name" value="Amidase_dom"/>
</dbReference>
<dbReference type="PANTHER" id="PTHR46310">
    <property type="entry name" value="AMIDASE 1"/>
    <property type="match status" value="1"/>
</dbReference>
<proteinExistence type="predicted"/>
<dbReference type="SUPFAM" id="SSF75304">
    <property type="entry name" value="Amidase signature (AS) enzymes"/>
    <property type="match status" value="1"/>
</dbReference>
<dbReference type="OrthoDB" id="5423360at2759"/>
<dbReference type="Pfam" id="PF01425">
    <property type="entry name" value="Amidase"/>
    <property type="match status" value="1"/>
</dbReference>
<evidence type="ECO:0000256" key="1">
    <source>
        <dbReference type="SAM" id="MobiDB-lite"/>
    </source>
</evidence>
<feature type="domain" description="Amidase" evidence="2">
    <location>
        <begin position="273"/>
        <end position="459"/>
    </location>
</feature>
<organism evidence="4 5">
    <name type="scientific">Trichoderma asperellum</name>
    <name type="common">Filamentous fungus</name>
    <dbReference type="NCBI Taxonomy" id="101201"/>
    <lineage>
        <taxon>Eukaryota</taxon>
        <taxon>Fungi</taxon>
        <taxon>Dikarya</taxon>
        <taxon>Ascomycota</taxon>
        <taxon>Pezizomycotina</taxon>
        <taxon>Sordariomycetes</taxon>
        <taxon>Hypocreomycetidae</taxon>
        <taxon>Hypocreales</taxon>
        <taxon>Hypocreaceae</taxon>
        <taxon>Trichoderma</taxon>
    </lineage>
</organism>
<reference evidence="4 5" key="1">
    <citation type="submission" date="2020-07" db="EMBL/GenBank/DDBJ databases">
        <title>Trichoderma asperellum IC-1 whole genome shotgun sequence.</title>
        <authorList>
            <person name="Kanamasa S."/>
            <person name="Takahashi H."/>
        </authorList>
    </citation>
    <scope>NUCLEOTIDE SEQUENCE [LARGE SCALE GENOMIC DNA]</scope>
    <source>
        <strain evidence="4 5">IC-1</strain>
    </source>
</reference>
<accession>A0A6V8R3Z3</accession>
<feature type="region of interest" description="Disordered" evidence="1">
    <location>
        <begin position="40"/>
        <end position="59"/>
    </location>
</feature>
<evidence type="ECO:0000259" key="2">
    <source>
        <dbReference type="Pfam" id="PF01425"/>
    </source>
</evidence>
<evidence type="ECO:0000259" key="3">
    <source>
        <dbReference type="Pfam" id="PF26053"/>
    </source>
</evidence>
<gene>
    <name evidence="4" type="ORF">TASIC1_0012028300</name>
</gene>
<evidence type="ECO:0000313" key="4">
    <source>
        <dbReference type="EMBL" id="GFP59280.1"/>
    </source>
</evidence>
<name>A0A6V8R3Z3_TRIAP</name>
<dbReference type="InterPro" id="IPR036928">
    <property type="entry name" value="AS_sf"/>
</dbReference>
<dbReference type="EMBL" id="BLZH01000012">
    <property type="protein sequence ID" value="GFP59280.1"/>
    <property type="molecule type" value="Genomic_DNA"/>
</dbReference>
<dbReference type="PANTHER" id="PTHR46310:SF7">
    <property type="entry name" value="AMIDASE 1"/>
    <property type="match status" value="1"/>
</dbReference>